<gene>
    <name evidence="2" type="ORF">OIE46_03315</name>
</gene>
<dbReference type="RefSeq" id="WP_154221667.1">
    <property type="nucleotide sequence ID" value="NZ_CP034544.1"/>
</dbReference>
<protein>
    <submittedName>
        <fullName evidence="2">Uncharacterized protein</fullName>
    </submittedName>
</protein>
<evidence type="ECO:0000256" key="1">
    <source>
        <dbReference type="SAM" id="Phobius"/>
    </source>
</evidence>
<feature type="transmembrane region" description="Helical" evidence="1">
    <location>
        <begin position="154"/>
        <end position="176"/>
    </location>
</feature>
<reference evidence="2" key="2">
    <citation type="submission" date="2022-11" db="EMBL/GenBank/DDBJ databases">
        <title>complete genomes of mycoplasma synoviae ZX313 strain and SD2 strain.</title>
        <authorList>
            <person name="Zhong Q."/>
        </authorList>
    </citation>
    <scope>NUCLEOTIDE SEQUENCE</scope>
    <source>
        <strain evidence="2">SD2</strain>
    </source>
</reference>
<reference evidence="2" key="1">
    <citation type="submission" date="2022-10" db="EMBL/GenBank/DDBJ databases">
        <authorList>
            <person name="Wei X."/>
        </authorList>
    </citation>
    <scope>NUCLEOTIDE SEQUENCE</scope>
    <source>
        <strain evidence="2">SD2</strain>
    </source>
</reference>
<keyword evidence="1" id="KW-0812">Transmembrane</keyword>
<feature type="transmembrane region" description="Helical" evidence="1">
    <location>
        <begin position="85"/>
        <end position="109"/>
    </location>
</feature>
<keyword evidence="1" id="KW-1133">Transmembrane helix</keyword>
<dbReference type="AlphaFoldDB" id="A0AAX3EZC8"/>
<keyword evidence="1" id="KW-0472">Membrane</keyword>
<proteinExistence type="predicted"/>
<feature type="transmembrane region" description="Helical" evidence="1">
    <location>
        <begin position="25"/>
        <end position="53"/>
    </location>
</feature>
<dbReference type="EMBL" id="CP107525">
    <property type="protein sequence ID" value="UZW64372.1"/>
    <property type="molecule type" value="Genomic_DNA"/>
</dbReference>
<organism evidence="2 3">
    <name type="scientific">Mycoplasmopsis synoviae</name>
    <name type="common">Mycoplasma synoviae</name>
    <dbReference type="NCBI Taxonomy" id="2109"/>
    <lineage>
        <taxon>Bacteria</taxon>
        <taxon>Bacillati</taxon>
        <taxon>Mycoplasmatota</taxon>
        <taxon>Mycoplasmoidales</taxon>
        <taxon>Metamycoplasmataceae</taxon>
        <taxon>Mycoplasmopsis</taxon>
    </lineage>
</organism>
<feature type="transmembrane region" description="Helical" evidence="1">
    <location>
        <begin position="121"/>
        <end position="142"/>
    </location>
</feature>
<accession>A0AAX3EZC8</accession>
<dbReference type="Proteomes" id="UP001164481">
    <property type="component" value="Chromosome"/>
</dbReference>
<evidence type="ECO:0000313" key="3">
    <source>
        <dbReference type="Proteomes" id="UP001164481"/>
    </source>
</evidence>
<sequence length="304" mass="35281">MFLDKNKILNYSDENKLWNDYNKVFFHYVMWFIAGLFSLFLVEAIQLLLLVVYKNDILLSFYKLAQQQNLSNQESFAIQSFNQQLGIQIFTALLYLGIAVYFAYTAFASRKLKSYYHLSSFVINTLAILIIVKVIMLVVFTINNSVGPITGTEVPALIAIYVVSIVASVLVGLVFLRPVSLIKKSFVFARRRNEFMKMQEMFKNSQSNPNGFDLNAFFNHVNNQNKDPYMKSQDEQAYQDNPYTGQNDKVQNVKSEKDLKIEKLLSLPKEQLHEIAKILNIFGYEKLDKKELAEKIYNYTKDKK</sequence>
<name>A0AAX3EZC8_MYCSY</name>
<evidence type="ECO:0000313" key="2">
    <source>
        <dbReference type="EMBL" id="UZW64372.1"/>
    </source>
</evidence>